<dbReference type="AlphaFoldDB" id="A0A150WG95"/>
<sequence length="344" mass="39507">MKWSIIAAAGFLVFSGCQSFKYYDPNKPHRGKTQFYNNYDNSPKASFWKWQWERLTSNAPTEPPFQPEVLKTDTAYLKQNRTENTLTWIGHASALLQVEGLNILVDPVFSDRVSPVSFMGPKRQVALPFPIEELPPIDVVVISHAHFDHLDLPTLRKLAKQNDKALLFLVPLGLESLLKSEDIDNVKELDWWENTQVKNVTLTFTPAQHWSQRSLWDRNKTLWGGWYIQAPSLKFFYSGDTGYSKDFLDVFNRFGASDIAMIPVGAYEPKWFMKQQHVDPEQAVQMHLDLQSKLSIGVHWGTFRLSDEAMAAPPEDLKIALQKMNVSPEAFRVMKHGEVLKLKK</sequence>
<dbReference type="GO" id="GO:0008270">
    <property type="term" value="F:zinc ion binding"/>
    <property type="evidence" value="ECO:0007669"/>
    <property type="project" value="InterPro"/>
</dbReference>
<accession>A0A150WG95</accession>
<organism evidence="2 3">
    <name type="scientific">Bdellovibrio bacteriovorus</name>
    <dbReference type="NCBI Taxonomy" id="959"/>
    <lineage>
        <taxon>Bacteria</taxon>
        <taxon>Pseudomonadati</taxon>
        <taxon>Bdellovibrionota</taxon>
        <taxon>Bdellovibrionia</taxon>
        <taxon>Bdellovibrionales</taxon>
        <taxon>Pseudobdellovibrionaceae</taxon>
        <taxon>Bdellovibrio</taxon>
    </lineage>
</organism>
<dbReference type="RefSeq" id="WP_063244041.1">
    <property type="nucleotide sequence ID" value="NZ_LUKF01000016.1"/>
</dbReference>
<dbReference type="InterPro" id="IPR024884">
    <property type="entry name" value="NAPE-PLD"/>
</dbReference>
<dbReference type="PROSITE" id="PS51257">
    <property type="entry name" value="PROKAR_LIPOPROTEIN"/>
    <property type="match status" value="1"/>
</dbReference>
<feature type="domain" description="Metallo-beta-lactamase" evidence="1">
    <location>
        <begin position="102"/>
        <end position="300"/>
    </location>
</feature>
<dbReference type="PIRSF" id="PIRSF038896">
    <property type="entry name" value="NAPE-PLD"/>
    <property type="match status" value="1"/>
</dbReference>
<evidence type="ECO:0000259" key="1">
    <source>
        <dbReference type="Pfam" id="PF12706"/>
    </source>
</evidence>
<dbReference type="Proteomes" id="UP000075391">
    <property type="component" value="Unassembled WGS sequence"/>
</dbReference>
<protein>
    <submittedName>
        <fullName evidence="2">MBL fold metallo-hydrolase</fullName>
    </submittedName>
</protein>
<dbReference type="Pfam" id="PF12706">
    <property type="entry name" value="Lactamase_B_2"/>
    <property type="match status" value="1"/>
</dbReference>
<proteinExistence type="predicted"/>
<dbReference type="GO" id="GO:0005737">
    <property type="term" value="C:cytoplasm"/>
    <property type="evidence" value="ECO:0007669"/>
    <property type="project" value="TreeGrafter"/>
</dbReference>
<dbReference type="EMBL" id="LUKF01000016">
    <property type="protein sequence ID" value="KYG61895.1"/>
    <property type="molecule type" value="Genomic_DNA"/>
</dbReference>
<dbReference type="PANTHER" id="PTHR15032:SF4">
    <property type="entry name" value="N-ACYL-PHOSPHATIDYLETHANOLAMINE-HYDROLYZING PHOSPHOLIPASE D"/>
    <property type="match status" value="1"/>
</dbReference>
<name>A0A150WG95_BDEBC</name>
<dbReference type="PANTHER" id="PTHR15032">
    <property type="entry name" value="N-ACYL-PHOSPHATIDYLETHANOLAMINE-HYDROLYZING PHOSPHOLIPASE D"/>
    <property type="match status" value="1"/>
</dbReference>
<reference evidence="2 3" key="1">
    <citation type="submission" date="2016-03" db="EMBL/GenBank/DDBJ databases">
        <authorList>
            <person name="Ploux O."/>
        </authorList>
    </citation>
    <scope>NUCLEOTIDE SEQUENCE [LARGE SCALE GENOMIC DNA]</scope>
    <source>
        <strain evidence="2 3">BER2</strain>
    </source>
</reference>
<comment type="caution">
    <text evidence="2">The sequence shown here is derived from an EMBL/GenBank/DDBJ whole genome shotgun (WGS) entry which is preliminary data.</text>
</comment>
<gene>
    <name evidence="2" type="ORF">AZI85_06690</name>
</gene>
<keyword evidence="2" id="KW-0378">Hydrolase</keyword>
<dbReference type="GO" id="GO:0070290">
    <property type="term" value="F:N-acylphosphatidylethanolamine-specific phospholipase D activity"/>
    <property type="evidence" value="ECO:0007669"/>
    <property type="project" value="InterPro"/>
</dbReference>
<dbReference type="SUPFAM" id="SSF56281">
    <property type="entry name" value="Metallo-hydrolase/oxidoreductase"/>
    <property type="match status" value="1"/>
</dbReference>
<evidence type="ECO:0000313" key="3">
    <source>
        <dbReference type="Proteomes" id="UP000075391"/>
    </source>
</evidence>
<dbReference type="InterPro" id="IPR001279">
    <property type="entry name" value="Metallo-B-lactamas"/>
</dbReference>
<dbReference type="OrthoDB" id="5288698at2"/>
<dbReference type="Gene3D" id="3.60.15.10">
    <property type="entry name" value="Ribonuclease Z/Hydroxyacylglutathione hydrolase-like"/>
    <property type="match status" value="1"/>
</dbReference>
<evidence type="ECO:0000313" key="2">
    <source>
        <dbReference type="EMBL" id="KYG61895.1"/>
    </source>
</evidence>
<dbReference type="InterPro" id="IPR036866">
    <property type="entry name" value="RibonucZ/Hydroxyglut_hydro"/>
</dbReference>